<dbReference type="AlphaFoldDB" id="A0A4Z0A2X6"/>
<dbReference type="EMBL" id="SFCI01000250">
    <property type="protein sequence ID" value="TFY81095.1"/>
    <property type="molecule type" value="Genomic_DNA"/>
</dbReference>
<feature type="region of interest" description="Disordered" evidence="1">
    <location>
        <begin position="92"/>
        <end position="139"/>
    </location>
</feature>
<reference evidence="2 3" key="1">
    <citation type="submission" date="2019-02" db="EMBL/GenBank/DDBJ databases">
        <title>Genome sequencing of the rare red list fungi Hericium alpestre (H. flagellum).</title>
        <authorList>
            <person name="Buettner E."/>
            <person name="Kellner H."/>
        </authorList>
    </citation>
    <scope>NUCLEOTIDE SEQUENCE [LARGE SCALE GENOMIC DNA]</scope>
    <source>
        <strain evidence="2 3">DSM 108284</strain>
    </source>
</reference>
<evidence type="ECO:0000313" key="2">
    <source>
        <dbReference type="EMBL" id="TFY81095.1"/>
    </source>
</evidence>
<gene>
    <name evidence="2" type="ORF">EWM64_g2914</name>
</gene>
<accession>A0A4Z0A2X6</accession>
<evidence type="ECO:0000256" key="1">
    <source>
        <dbReference type="SAM" id="MobiDB-lite"/>
    </source>
</evidence>
<proteinExistence type="predicted"/>
<dbReference type="OrthoDB" id="2745718at2759"/>
<comment type="caution">
    <text evidence="2">The sequence shown here is derived from an EMBL/GenBank/DDBJ whole genome shotgun (WGS) entry which is preliminary data.</text>
</comment>
<name>A0A4Z0A2X6_9AGAM</name>
<keyword evidence="3" id="KW-1185">Reference proteome</keyword>
<feature type="compositionally biased region" description="Low complexity" evidence="1">
    <location>
        <begin position="95"/>
        <end position="106"/>
    </location>
</feature>
<protein>
    <submittedName>
        <fullName evidence="2">Uncharacterized protein</fullName>
    </submittedName>
</protein>
<dbReference type="Proteomes" id="UP000298061">
    <property type="component" value="Unassembled WGS sequence"/>
</dbReference>
<organism evidence="2 3">
    <name type="scientific">Hericium alpestre</name>
    <dbReference type="NCBI Taxonomy" id="135208"/>
    <lineage>
        <taxon>Eukaryota</taxon>
        <taxon>Fungi</taxon>
        <taxon>Dikarya</taxon>
        <taxon>Basidiomycota</taxon>
        <taxon>Agaricomycotina</taxon>
        <taxon>Agaricomycetes</taxon>
        <taxon>Russulales</taxon>
        <taxon>Hericiaceae</taxon>
        <taxon>Hericium</taxon>
    </lineage>
</organism>
<evidence type="ECO:0000313" key="3">
    <source>
        <dbReference type="Proteomes" id="UP000298061"/>
    </source>
</evidence>
<sequence length="495" mass="53760">MAAPARPSPLGQKPVTAQDAVQSHILVHGNIQPWAGRDVAQAASHTQPFAPLPPPHNLQHSLLRGAIDPYLIMERDRARAKANVVAATDINQDTGSLPLNSGSPSPQQASTERSRKRKAPEVERGNLVSRLRKKTKAEPASSTLEIEPIPRPFTPTSADTWLLFAVLLLCNAQDAVPLGGVLPGDVPGIPANEDEDVAVTGAIHGSTGNIHDYESLMIAIQTSLDQSLLPVPASFSGPSISSQTTFGPTPVWDLPPHVNPINPQDLVASIRSVSTSFSHQSAPMTSSDIPALKPETRWQDIAADSKEESCAEVESNGMLDLSAAALSDDAFFPGWVAFMVAFTAPVVCRSWNSVIKNTIELQYRIELGSHNVRDSCPRDMTTDERLRLLKTGQMAWRTLDIEKLVPITRLIPISLYNAVFTGDTVAHVDFIERKYVLKNLYADGAYAEEVAWAATIPQDTSITYSLVAMDVDQGLLAAAFVTSVEKEEFVYFYEK</sequence>